<feature type="compositionally biased region" description="Basic and acidic residues" evidence="1">
    <location>
        <begin position="273"/>
        <end position="286"/>
    </location>
</feature>
<keyword evidence="3" id="KW-1185">Reference proteome</keyword>
<accession>A0AAV7UGG0</accession>
<evidence type="ECO:0000313" key="3">
    <source>
        <dbReference type="Proteomes" id="UP001066276"/>
    </source>
</evidence>
<name>A0AAV7UGG0_PLEWA</name>
<dbReference type="Proteomes" id="UP001066276">
    <property type="component" value="Chromosome 3_1"/>
</dbReference>
<feature type="region of interest" description="Disordered" evidence="1">
    <location>
        <begin position="268"/>
        <end position="293"/>
    </location>
</feature>
<feature type="region of interest" description="Disordered" evidence="1">
    <location>
        <begin position="148"/>
        <end position="175"/>
    </location>
</feature>
<gene>
    <name evidence="2" type="ORF">NDU88_003853</name>
</gene>
<reference evidence="2" key="1">
    <citation type="journal article" date="2022" name="bioRxiv">
        <title>Sequencing and chromosome-scale assembly of the giantPleurodeles waltlgenome.</title>
        <authorList>
            <person name="Brown T."/>
            <person name="Elewa A."/>
            <person name="Iarovenko S."/>
            <person name="Subramanian E."/>
            <person name="Araus A.J."/>
            <person name="Petzold A."/>
            <person name="Susuki M."/>
            <person name="Suzuki K.-i.T."/>
            <person name="Hayashi T."/>
            <person name="Toyoda A."/>
            <person name="Oliveira C."/>
            <person name="Osipova E."/>
            <person name="Leigh N.D."/>
            <person name="Simon A."/>
            <person name="Yun M.H."/>
        </authorList>
    </citation>
    <scope>NUCLEOTIDE SEQUENCE</scope>
    <source>
        <strain evidence="2">20211129_DDA</strain>
        <tissue evidence="2">Liver</tissue>
    </source>
</reference>
<proteinExistence type="predicted"/>
<comment type="caution">
    <text evidence="2">The sequence shown here is derived from an EMBL/GenBank/DDBJ whole genome shotgun (WGS) entry which is preliminary data.</text>
</comment>
<evidence type="ECO:0000256" key="1">
    <source>
        <dbReference type="SAM" id="MobiDB-lite"/>
    </source>
</evidence>
<protein>
    <submittedName>
        <fullName evidence="2">Uncharacterized protein</fullName>
    </submittedName>
</protein>
<sequence length="293" mass="32254">MPAAGVSHFALAPGERSLCRAFLVPGRLPFICARSPDRALWAGSQLRAQIQLSKEFCRWGVGNGVRRPAGRAPRHPRRIDAPLRERARYYCHRYLPRRGGGEDPLLSAHFHRSCTRQDRPGLRCGAPAPFAARPGGWGRRGSRAPPLVAGGPKGPIQRSDPPVPPVSRGCENADHSGTHPHLPPILFAGSRFVGRLFYAVGVLRSGRRGFSHDQQRFGCSLVPGSSRGPAQMQLKACVGVMKGAWPHLEARFSYRKQGVAQAHYCRHRKRGEHHSMVGDESRKAEVESAENEQ</sequence>
<evidence type="ECO:0000313" key="2">
    <source>
        <dbReference type="EMBL" id="KAJ1187074.1"/>
    </source>
</evidence>
<dbReference type="EMBL" id="JANPWB010000005">
    <property type="protein sequence ID" value="KAJ1187074.1"/>
    <property type="molecule type" value="Genomic_DNA"/>
</dbReference>
<organism evidence="2 3">
    <name type="scientific">Pleurodeles waltl</name>
    <name type="common">Iberian ribbed newt</name>
    <dbReference type="NCBI Taxonomy" id="8319"/>
    <lineage>
        <taxon>Eukaryota</taxon>
        <taxon>Metazoa</taxon>
        <taxon>Chordata</taxon>
        <taxon>Craniata</taxon>
        <taxon>Vertebrata</taxon>
        <taxon>Euteleostomi</taxon>
        <taxon>Amphibia</taxon>
        <taxon>Batrachia</taxon>
        <taxon>Caudata</taxon>
        <taxon>Salamandroidea</taxon>
        <taxon>Salamandridae</taxon>
        <taxon>Pleurodelinae</taxon>
        <taxon>Pleurodeles</taxon>
    </lineage>
</organism>
<dbReference type="AlphaFoldDB" id="A0AAV7UGG0"/>